<evidence type="ECO:0000256" key="4">
    <source>
        <dbReference type="ARBA" id="ARBA00022827"/>
    </source>
</evidence>
<keyword evidence="7" id="KW-1015">Disulfide bond</keyword>
<dbReference type="Gene3D" id="3.50.50.60">
    <property type="entry name" value="FAD/NAD(P)-binding domain"/>
    <property type="match status" value="2"/>
</dbReference>
<evidence type="ECO:0000256" key="1">
    <source>
        <dbReference type="ARBA" id="ARBA00001974"/>
    </source>
</evidence>
<evidence type="ECO:0000259" key="11">
    <source>
        <dbReference type="Pfam" id="PF02852"/>
    </source>
</evidence>
<dbReference type="GO" id="GO:0050660">
    <property type="term" value="F:flavin adenine dinucleotide binding"/>
    <property type="evidence" value="ECO:0007669"/>
    <property type="project" value="TreeGrafter"/>
</dbReference>
<dbReference type="InterPro" id="IPR016156">
    <property type="entry name" value="FAD/NAD-linked_Rdtase_dimer_sf"/>
</dbReference>
<keyword evidence="10" id="KW-1133">Transmembrane helix</keyword>
<evidence type="ECO:0000256" key="10">
    <source>
        <dbReference type="SAM" id="Phobius"/>
    </source>
</evidence>
<evidence type="ECO:0000256" key="2">
    <source>
        <dbReference type="ARBA" id="ARBA00007532"/>
    </source>
</evidence>
<evidence type="ECO:0000313" key="14">
    <source>
        <dbReference type="EMBL" id="SIQ19074.1"/>
    </source>
</evidence>
<dbReference type="PRINTS" id="PR00368">
    <property type="entry name" value="FADPNR"/>
</dbReference>
<feature type="domain" description="FAD/NAD(P)-binding" evidence="12">
    <location>
        <begin position="247"/>
        <end position="546"/>
    </location>
</feature>
<protein>
    <submittedName>
        <fullName evidence="14">Pyruvate/2-oxoglutarate dehydrogenase complex, dihydrolipoamide dehydrogenase (E3) component</fullName>
    </submittedName>
</protein>
<dbReference type="PROSITE" id="PS00076">
    <property type="entry name" value="PYRIDINE_REDOX_1"/>
    <property type="match status" value="1"/>
</dbReference>
<dbReference type="FunFam" id="3.30.390.30:FF:000001">
    <property type="entry name" value="Dihydrolipoyl dehydrogenase"/>
    <property type="match status" value="1"/>
</dbReference>
<dbReference type="PRINTS" id="PR00411">
    <property type="entry name" value="PNDRDTASEI"/>
</dbReference>
<keyword evidence="6 9" id="KW-0560">Oxidoreductase</keyword>
<feature type="domain" description="Pyridine nucleotide-disulphide oxidoreductase dimerisation" evidence="11">
    <location>
        <begin position="568"/>
        <end position="674"/>
    </location>
</feature>
<evidence type="ECO:0000313" key="15">
    <source>
        <dbReference type="Proteomes" id="UP000186308"/>
    </source>
</evidence>
<keyword evidence="4 9" id="KW-0274">FAD</keyword>
<evidence type="ECO:0000256" key="8">
    <source>
        <dbReference type="ARBA" id="ARBA00023284"/>
    </source>
</evidence>
<dbReference type="EMBL" id="FTNE01000002">
    <property type="protein sequence ID" value="SIQ19074.1"/>
    <property type="molecule type" value="Genomic_DNA"/>
</dbReference>
<evidence type="ECO:0000256" key="3">
    <source>
        <dbReference type="ARBA" id="ARBA00022630"/>
    </source>
</evidence>
<feature type="transmembrane region" description="Helical" evidence="10">
    <location>
        <begin position="64"/>
        <end position="89"/>
    </location>
</feature>
<proteinExistence type="inferred from homology"/>
<evidence type="ECO:0000256" key="7">
    <source>
        <dbReference type="ARBA" id="ARBA00023157"/>
    </source>
</evidence>
<comment type="cofactor">
    <cofactor evidence="1">
        <name>FAD</name>
        <dbReference type="ChEBI" id="CHEBI:57692"/>
    </cofactor>
</comment>
<organism evidence="14 15">
    <name type="scientific">Acidiphilium rubrum</name>
    <dbReference type="NCBI Taxonomy" id="526"/>
    <lineage>
        <taxon>Bacteria</taxon>
        <taxon>Pseudomonadati</taxon>
        <taxon>Pseudomonadota</taxon>
        <taxon>Alphaproteobacteria</taxon>
        <taxon>Acetobacterales</taxon>
        <taxon>Acidocellaceae</taxon>
        <taxon>Acidiphilium</taxon>
    </lineage>
</organism>
<dbReference type="InterPro" id="IPR004099">
    <property type="entry name" value="Pyr_nucl-diS_OxRdtase_dimer"/>
</dbReference>
<dbReference type="RefSeq" id="WP_051657513.1">
    <property type="nucleotide sequence ID" value="NZ_FTNE01000002.1"/>
</dbReference>
<dbReference type="InterPro" id="IPR012999">
    <property type="entry name" value="Pyr_OxRdtase_I_AS"/>
</dbReference>
<feature type="transmembrane region" description="Helical" evidence="10">
    <location>
        <begin position="208"/>
        <end position="226"/>
    </location>
</feature>
<feature type="transmembrane region" description="Helical" evidence="10">
    <location>
        <begin position="247"/>
        <end position="267"/>
    </location>
</feature>
<dbReference type="Pfam" id="PF07992">
    <property type="entry name" value="Pyr_redox_2"/>
    <property type="match status" value="1"/>
</dbReference>
<keyword evidence="10" id="KW-0472">Membrane</keyword>
<dbReference type="PANTHER" id="PTHR43014">
    <property type="entry name" value="MERCURIC REDUCTASE"/>
    <property type="match status" value="1"/>
</dbReference>
<evidence type="ECO:0000256" key="9">
    <source>
        <dbReference type="RuleBase" id="RU003691"/>
    </source>
</evidence>
<dbReference type="PANTHER" id="PTHR43014:SF2">
    <property type="entry name" value="MERCURIC REDUCTASE"/>
    <property type="match status" value="1"/>
</dbReference>
<evidence type="ECO:0000259" key="13">
    <source>
        <dbReference type="Pfam" id="PF09335"/>
    </source>
</evidence>
<comment type="caution">
    <text evidence="14">The sequence shown here is derived from an EMBL/GenBank/DDBJ whole genome shotgun (WGS) entry which is preliminary data.</text>
</comment>
<dbReference type="GO" id="GO:0016668">
    <property type="term" value="F:oxidoreductase activity, acting on a sulfur group of donors, NAD(P) as acceptor"/>
    <property type="evidence" value="ECO:0007669"/>
    <property type="project" value="InterPro"/>
</dbReference>
<dbReference type="Gene3D" id="3.30.390.30">
    <property type="match status" value="1"/>
</dbReference>
<reference evidence="14 15" key="1">
    <citation type="submission" date="2017-01" db="EMBL/GenBank/DDBJ databases">
        <authorList>
            <person name="Varghese N."/>
            <person name="Submissions S."/>
        </authorList>
    </citation>
    <scope>NUCLEOTIDE SEQUENCE [LARGE SCALE GENOMIC DNA]</scope>
    <source>
        <strain evidence="14 15">ATCC 35905</strain>
    </source>
</reference>
<feature type="domain" description="VTT" evidence="13">
    <location>
        <begin position="79"/>
        <end position="192"/>
    </location>
</feature>
<dbReference type="SUPFAM" id="SSF55424">
    <property type="entry name" value="FAD/NAD-linked reductases, dimerisation (C-terminal) domain"/>
    <property type="match status" value="1"/>
</dbReference>
<keyword evidence="3 9" id="KW-0285">Flavoprotein</keyword>
<feature type="transmembrane region" description="Helical" evidence="10">
    <location>
        <begin position="12"/>
        <end position="31"/>
    </location>
</feature>
<evidence type="ECO:0000256" key="6">
    <source>
        <dbReference type="ARBA" id="ARBA00023002"/>
    </source>
</evidence>
<dbReference type="Pfam" id="PF02852">
    <property type="entry name" value="Pyr_redox_dim"/>
    <property type="match status" value="1"/>
</dbReference>
<dbReference type="GO" id="GO:0003955">
    <property type="term" value="F:NAD(P)H dehydrogenase (quinone) activity"/>
    <property type="evidence" value="ECO:0007669"/>
    <property type="project" value="TreeGrafter"/>
</dbReference>
<keyword evidence="8 9" id="KW-0676">Redox-active center</keyword>
<name>A0A8G2FL63_ACIRU</name>
<feature type="transmembrane region" description="Helical" evidence="10">
    <location>
        <begin position="96"/>
        <end position="117"/>
    </location>
</feature>
<sequence>MSGTAVARGAWWRPAAFGLVIVLVVAAVIALGRHRLTLAGLEAHAAALGAAVAQHRVAAFALYFAVYVVATAISLPGAVVLTLAAGALFGVVAGSILVSFAASIGASLAFLSARFLLRDAALARFPGLFARIERGIARDGALYLISLRLVPAVPFVAINLLAGLTSLPLRRFYWASQIGMLPATLIFVNAGASLATLGPHQAILTPRLIMGLLLLAALPVAAPLLRNALAARQRYAGWRRPRRFDRNLVVIGAGSAGLVTAYVASALKASVTLIEQAAMGGDCLNTGCVPSKALLHAARGGMDYSQARAAVRAAIAAIAPHDSVARYQSLGVDVRRGHATIETPWSVSVDGETLTTRAIVIATGAAPLVPNLPGLADCPFATSETLWDIEALPARLVVLGGGPIGCEMAQAFARLGSTVTLVELADRLLGREDDDVSAAMAAALRRDGVAVLTGHRAVAVHRDDAGFSLEALHGDAPVMLRFDRILVALGRVPRTAGFGLEALGIALTPAKTIETDAWLQTILPNVFACGDVAGPYQFTHVAGFQAGFAALNGLFAPFWRFRPDYRAVPAVTYTSPEIARVGLNQRAAREAGIAFETTRYAFSELDRAIAEGDTEGFVTVLTKPGSDRILGATIVGTQAGEMLTGFTIAMQHKLGLKKLLGVIYPYPTRSEAIRAVAGQWRQRHASARGLAVLAWFHARRRG</sequence>
<dbReference type="AlphaFoldDB" id="A0A8G2FL63"/>
<dbReference type="InterPro" id="IPR032816">
    <property type="entry name" value="VTT_dom"/>
</dbReference>
<dbReference type="Pfam" id="PF09335">
    <property type="entry name" value="VTT_dom"/>
    <property type="match status" value="1"/>
</dbReference>
<accession>A0A8G2FL63</accession>
<evidence type="ECO:0000259" key="12">
    <source>
        <dbReference type="Pfam" id="PF07992"/>
    </source>
</evidence>
<evidence type="ECO:0000256" key="5">
    <source>
        <dbReference type="ARBA" id="ARBA00022857"/>
    </source>
</evidence>
<dbReference type="SUPFAM" id="SSF51905">
    <property type="entry name" value="FAD/NAD(P)-binding domain"/>
    <property type="match status" value="1"/>
</dbReference>
<keyword evidence="5" id="KW-0521">NADP</keyword>
<feature type="transmembrane region" description="Helical" evidence="10">
    <location>
        <begin position="141"/>
        <end position="162"/>
    </location>
</feature>
<dbReference type="InterPro" id="IPR023753">
    <property type="entry name" value="FAD/NAD-binding_dom"/>
</dbReference>
<dbReference type="Proteomes" id="UP000186308">
    <property type="component" value="Unassembled WGS sequence"/>
</dbReference>
<dbReference type="OrthoDB" id="9764616at2"/>
<keyword evidence="15" id="KW-1185">Reference proteome</keyword>
<comment type="similarity">
    <text evidence="2 9">Belongs to the class-I pyridine nucleotide-disulfide oxidoreductase family.</text>
</comment>
<gene>
    <name evidence="14" type="ORF">SAMN05421828_102151</name>
</gene>
<keyword evidence="14" id="KW-0670">Pyruvate</keyword>
<keyword evidence="10" id="KW-0812">Transmembrane</keyword>
<feature type="transmembrane region" description="Helical" evidence="10">
    <location>
        <begin position="174"/>
        <end position="196"/>
    </location>
</feature>
<dbReference type="InterPro" id="IPR036188">
    <property type="entry name" value="FAD/NAD-bd_sf"/>
</dbReference>